<dbReference type="GO" id="GO:0003676">
    <property type="term" value="F:nucleic acid binding"/>
    <property type="evidence" value="ECO:0007669"/>
    <property type="project" value="InterPro"/>
</dbReference>
<dbReference type="Gene3D" id="3.30.70.2330">
    <property type="match status" value="1"/>
</dbReference>
<dbReference type="Proteomes" id="UP000193498">
    <property type="component" value="Unassembled WGS sequence"/>
</dbReference>
<evidence type="ECO:0000256" key="1">
    <source>
        <dbReference type="ARBA" id="ARBA00022723"/>
    </source>
</evidence>
<gene>
    <name evidence="4" type="ORF">K493DRAFT_308693</name>
</gene>
<dbReference type="GO" id="GO:0016818">
    <property type="term" value="F:hydrolase activity, acting on acid anhydrides, in phosphorus-containing anhydrides"/>
    <property type="evidence" value="ECO:0007669"/>
    <property type="project" value="InterPro"/>
</dbReference>
<keyword evidence="2" id="KW-0378">Hydrolase</keyword>
<dbReference type="InParanoid" id="A0A1Y1WY47"/>
<proteinExistence type="predicted"/>
<feature type="domain" description="HIRAN" evidence="3">
    <location>
        <begin position="138"/>
        <end position="210"/>
    </location>
</feature>
<dbReference type="GO" id="GO:0008270">
    <property type="term" value="F:zinc ion binding"/>
    <property type="evidence" value="ECO:0007669"/>
    <property type="project" value="InterPro"/>
</dbReference>
<keyword evidence="1" id="KW-0479">Metal-binding</keyword>
<keyword evidence="5" id="KW-1185">Reference proteome</keyword>
<protein>
    <recommendedName>
        <fullName evidence="3">HIRAN domain-containing protein</fullName>
    </recommendedName>
</protein>
<evidence type="ECO:0000313" key="4">
    <source>
        <dbReference type="EMBL" id="ORX78499.1"/>
    </source>
</evidence>
<reference evidence="4 5" key="1">
    <citation type="submission" date="2016-07" db="EMBL/GenBank/DDBJ databases">
        <title>Pervasive Adenine N6-methylation of Active Genes in Fungi.</title>
        <authorList>
            <consortium name="DOE Joint Genome Institute"/>
            <person name="Mondo S.J."/>
            <person name="Dannebaum R.O."/>
            <person name="Kuo R.C."/>
            <person name="Labutti K."/>
            <person name="Haridas S."/>
            <person name="Kuo A."/>
            <person name="Salamov A."/>
            <person name="Ahrendt S.R."/>
            <person name="Lipzen A."/>
            <person name="Sullivan W."/>
            <person name="Andreopoulos W.B."/>
            <person name="Clum A."/>
            <person name="Lindquist E."/>
            <person name="Daum C."/>
            <person name="Ramamoorthy G.K."/>
            <person name="Gryganskyi A."/>
            <person name="Culley D."/>
            <person name="Magnuson J.K."/>
            <person name="James T.Y."/>
            <person name="O'Malley M.A."/>
            <person name="Stajich J.E."/>
            <person name="Spatafora J.W."/>
            <person name="Visel A."/>
            <person name="Grigoriev I.V."/>
        </authorList>
    </citation>
    <scope>NUCLEOTIDE SEQUENCE [LARGE SCALE GENOMIC DNA]</scope>
    <source>
        <strain evidence="4 5">CBS 931.73</strain>
    </source>
</reference>
<evidence type="ECO:0000313" key="5">
    <source>
        <dbReference type="Proteomes" id="UP000193498"/>
    </source>
</evidence>
<name>A0A1Y1WY47_9FUNG</name>
<accession>A0A1Y1WY47</accession>
<sequence length="222" mass="25354">MSPYIWLSHPNSKNYSYCANLTFNGWHPLKDNISNLVIGLVNQSCSKILSPDDINSLYQNHLPFDPTHVDGNIYKFIIQSIANNTNYSPYVSQWFDTYDSCFTAMNDFDPHTSSPVSKSIVDNFNTPLFTHPLPEPFTFMVVGMRYCTNHTFSVGDLVTLNIVDNNPHDPNAVQVLVDDVHVAYVSRKDAPKLRSIGFDNKLCTCLEVYYRSAKFILEDIFY</sequence>
<organism evidence="4 5">
    <name type="scientific">Basidiobolus meristosporus CBS 931.73</name>
    <dbReference type="NCBI Taxonomy" id="1314790"/>
    <lineage>
        <taxon>Eukaryota</taxon>
        <taxon>Fungi</taxon>
        <taxon>Fungi incertae sedis</taxon>
        <taxon>Zoopagomycota</taxon>
        <taxon>Entomophthoromycotina</taxon>
        <taxon>Basidiobolomycetes</taxon>
        <taxon>Basidiobolales</taxon>
        <taxon>Basidiobolaceae</taxon>
        <taxon>Basidiobolus</taxon>
    </lineage>
</organism>
<evidence type="ECO:0000256" key="2">
    <source>
        <dbReference type="ARBA" id="ARBA00022801"/>
    </source>
</evidence>
<dbReference type="EMBL" id="MCFE01000822">
    <property type="protein sequence ID" value="ORX78499.1"/>
    <property type="molecule type" value="Genomic_DNA"/>
</dbReference>
<comment type="caution">
    <text evidence="4">The sequence shown here is derived from an EMBL/GenBank/DDBJ whole genome shotgun (WGS) entry which is preliminary data.</text>
</comment>
<dbReference type="AlphaFoldDB" id="A0A1Y1WY47"/>
<dbReference type="Pfam" id="PF08797">
    <property type="entry name" value="HIRAN"/>
    <property type="match status" value="1"/>
</dbReference>
<evidence type="ECO:0000259" key="3">
    <source>
        <dbReference type="Pfam" id="PF08797"/>
    </source>
</evidence>
<dbReference type="OrthoDB" id="2370368at2759"/>
<dbReference type="InterPro" id="IPR014905">
    <property type="entry name" value="HIRAN"/>
</dbReference>